<sequence length="71" mass="8615">MNSDKNSEQYNYSNVTEEDGLPTIYRTEIETHNWREVDRLGAKYVFEKYEQKVSLFIFTGKIELRKIQEYK</sequence>
<name>A0ABS4JI27_9BACL</name>
<accession>A0ABS4JI27</accession>
<evidence type="ECO:0000313" key="2">
    <source>
        <dbReference type="Proteomes" id="UP001519288"/>
    </source>
</evidence>
<gene>
    <name evidence="1" type="ORF">J2Z69_002426</name>
</gene>
<evidence type="ECO:0000313" key="1">
    <source>
        <dbReference type="EMBL" id="MBP2001383.1"/>
    </source>
</evidence>
<proteinExistence type="predicted"/>
<dbReference type="EMBL" id="JAGGLD010000003">
    <property type="protein sequence ID" value="MBP2001383.1"/>
    <property type="molecule type" value="Genomic_DNA"/>
</dbReference>
<keyword evidence="2" id="KW-1185">Reference proteome</keyword>
<organism evidence="1 2">
    <name type="scientific">Paenibacillus shirakamiensis</name>
    <dbReference type="NCBI Taxonomy" id="1265935"/>
    <lineage>
        <taxon>Bacteria</taxon>
        <taxon>Bacillati</taxon>
        <taxon>Bacillota</taxon>
        <taxon>Bacilli</taxon>
        <taxon>Bacillales</taxon>
        <taxon>Paenibacillaceae</taxon>
        <taxon>Paenibacillus</taxon>
    </lineage>
</organism>
<protein>
    <submittedName>
        <fullName evidence="1">Uncharacterized protein</fullName>
    </submittedName>
</protein>
<dbReference type="RefSeq" id="WP_209862568.1">
    <property type="nucleotide sequence ID" value="NZ_JAGGLD010000003.1"/>
</dbReference>
<comment type="caution">
    <text evidence="1">The sequence shown here is derived from an EMBL/GenBank/DDBJ whole genome shotgun (WGS) entry which is preliminary data.</text>
</comment>
<dbReference type="Proteomes" id="UP001519288">
    <property type="component" value="Unassembled WGS sequence"/>
</dbReference>
<reference evidence="1 2" key="1">
    <citation type="submission" date="2021-03" db="EMBL/GenBank/DDBJ databases">
        <title>Genomic Encyclopedia of Type Strains, Phase IV (KMG-IV): sequencing the most valuable type-strain genomes for metagenomic binning, comparative biology and taxonomic classification.</title>
        <authorList>
            <person name="Goeker M."/>
        </authorList>
    </citation>
    <scope>NUCLEOTIDE SEQUENCE [LARGE SCALE GENOMIC DNA]</scope>
    <source>
        <strain evidence="1 2">DSM 26806</strain>
    </source>
</reference>